<feature type="binding site" evidence="5">
    <location>
        <position position="238"/>
    </location>
    <ligand>
        <name>(6R)-5,10-methylene-5,6,7,8-tetrahydrofolate</name>
        <dbReference type="ChEBI" id="CHEBI:15636"/>
    </ligand>
</feature>
<evidence type="ECO:0000256" key="4">
    <source>
        <dbReference type="ARBA" id="ARBA00022727"/>
    </source>
</evidence>
<keyword evidence="5" id="KW-0963">Cytoplasm</keyword>
<dbReference type="GO" id="GO:0032259">
    <property type="term" value="P:methylation"/>
    <property type="evidence" value="ECO:0007669"/>
    <property type="project" value="UniProtKB-KW"/>
</dbReference>
<evidence type="ECO:0000256" key="3">
    <source>
        <dbReference type="ARBA" id="ARBA00022679"/>
    </source>
</evidence>
<keyword evidence="4 5" id="KW-0545">Nucleotide biosynthesis</keyword>
<comment type="pathway">
    <text evidence="5">Pyrimidine metabolism; dTTP biosynthesis.</text>
</comment>
<comment type="subcellular location">
    <subcellularLocation>
        <location evidence="5">Cytoplasm</location>
    </subcellularLocation>
</comment>
<dbReference type="GO" id="GO:0004799">
    <property type="term" value="F:thymidylate synthase activity"/>
    <property type="evidence" value="ECO:0007669"/>
    <property type="project" value="UniProtKB-EC"/>
</dbReference>
<dbReference type="Proteomes" id="UP000199271">
    <property type="component" value="Unassembled WGS sequence"/>
</dbReference>
<comment type="catalytic activity">
    <reaction evidence="5">
        <text>dUMP + (6R)-5,10-methylene-5,6,7,8-tetrahydrofolate = 7,8-dihydrofolate + dTMP</text>
        <dbReference type="Rhea" id="RHEA:12104"/>
        <dbReference type="ChEBI" id="CHEBI:15636"/>
        <dbReference type="ChEBI" id="CHEBI:57451"/>
        <dbReference type="ChEBI" id="CHEBI:63528"/>
        <dbReference type="ChEBI" id="CHEBI:246422"/>
        <dbReference type="EC" id="2.1.1.45"/>
    </reaction>
</comment>
<evidence type="ECO:0000256" key="1">
    <source>
        <dbReference type="ARBA" id="ARBA00011947"/>
    </source>
</evidence>
<dbReference type="Gene3D" id="3.30.572.10">
    <property type="entry name" value="Thymidylate synthase/dCMP hydroxymethylase domain"/>
    <property type="match status" value="1"/>
</dbReference>
<feature type="binding site" description="in other chain" evidence="5">
    <location>
        <begin position="276"/>
        <end position="278"/>
    </location>
    <ligand>
        <name>dUMP</name>
        <dbReference type="ChEBI" id="CHEBI:246422"/>
        <note>ligand shared between dimeric partners</note>
    </ligand>
</feature>
<keyword evidence="8" id="KW-1185">Reference proteome</keyword>
<gene>
    <name evidence="5" type="primary">thyA</name>
    <name evidence="7" type="ORF">C122C_1329</name>
</gene>
<dbReference type="PANTHER" id="PTHR11548">
    <property type="entry name" value="THYMIDYLATE SYNTHASE 1"/>
    <property type="match status" value="1"/>
</dbReference>
<comment type="caution">
    <text evidence="7">The sequence shown here is derived from an EMBL/GenBank/DDBJ whole genome shotgun (WGS) entry which is preliminary data.</text>
</comment>
<dbReference type="EMBL" id="FBSY01000017">
    <property type="protein sequence ID" value="CUW15351.1"/>
    <property type="molecule type" value="Genomic_DNA"/>
</dbReference>
<dbReference type="InterPro" id="IPR000398">
    <property type="entry name" value="Thymidylate_synthase"/>
</dbReference>
<protein>
    <recommendedName>
        <fullName evidence="1 5">Thymidylate synthase</fullName>
        <shortName evidence="5">TS</shortName>
        <shortName evidence="5">TSase</shortName>
        <ecNumber evidence="1 5">2.1.1.45</ecNumber>
    </recommendedName>
</protein>
<dbReference type="PRINTS" id="PR00108">
    <property type="entry name" value="THYMDSNTHASE"/>
</dbReference>
<sequence>MHKCHICALIIMSKNEQQYLDLAKKVLDEGTQKGDRTGTGTHSLFGTQMRFDLQEGFPLLTTKKVYFGLIKSELLWFLRGDNNIRFLLQHNNHIWDEWAFKNWIESDQYTGPDMTNFGHRAQKDTAFALAYKEQKDIFVDKILNDDEFMETFGYVGDVYGKLWRNWETSSLTADTDTIDQVSRLVEQIKTNPDSRRLILTAWNAEKTPQAPLPSCHVLSQFYVADGKLSVQLYQRSGDFFLGVPFNIASYSLLLHMVAAQTGYEVGDFVHTIGDTHIYNNHTEQITEQLSRPMHKLPKLWLNPEVKSLFDYTMDDIKVLDYESEPAIKAPVAV</sequence>
<name>A0ABP2BAF6_9LACO</name>
<keyword evidence="3 5" id="KW-0808">Transferase</keyword>
<feature type="binding site" evidence="5">
    <location>
        <begin position="195"/>
        <end position="196"/>
    </location>
    <ligand>
        <name>dUMP</name>
        <dbReference type="ChEBI" id="CHEBI:246422"/>
        <note>ligand shared between dimeric partners</note>
    </ligand>
</feature>
<feature type="binding site" description="in other chain" evidence="5">
    <location>
        <begin position="235"/>
        <end position="238"/>
    </location>
    <ligand>
        <name>dUMP</name>
        <dbReference type="ChEBI" id="CHEBI:246422"/>
        <note>ligand shared between dimeric partners</note>
    </ligand>
</feature>
<feature type="active site" description="Nucleophile" evidence="5">
    <location>
        <position position="215"/>
    </location>
</feature>
<dbReference type="Pfam" id="PF00303">
    <property type="entry name" value="Thymidylat_synt"/>
    <property type="match status" value="1"/>
</dbReference>
<feature type="binding site" description="in other chain" evidence="5">
    <location>
        <position position="246"/>
    </location>
    <ligand>
        <name>dUMP</name>
        <dbReference type="ChEBI" id="CHEBI:246422"/>
        <note>ligand shared between dimeric partners</note>
    </ligand>
</feature>
<reference evidence="7 8" key="1">
    <citation type="submission" date="2015-12" db="EMBL/GenBank/DDBJ databases">
        <authorList>
            <person name="Andreevskaya M."/>
        </authorList>
    </citation>
    <scope>NUCLEOTIDE SEQUENCE [LARGE SCALE GENOMIC DNA]</scope>
    <source>
        <strain evidence="7 8">C122c</strain>
    </source>
</reference>
<evidence type="ECO:0000256" key="5">
    <source>
        <dbReference type="HAMAP-Rule" id="MF_00008"/>
    </source>
</evidence>
<dbReference type="InterPro" id="IPR023451">
    <property type="entry name" value="Thymidate_synth/dCMP_Mease_dom"/>
</dbReference>
<feature type="binding site" evidence="5">
    <location>
        <position position="332"/>
    </location>
    <ligand>
        <name>(6R)-5,10-methylene-5,6,7,8-tetrahydrofolate</name>
        <dbReference type="ChEBI" id="CHEBI:15636"/>
    </ligand>
</feature>
<comment type="subunit">
    <text evidence="5">Homodimer.</text>
</comment>
<comment type="similarity">
    <text evidence="5">Belongs to the thymidylate synthase family. Bacterial-type ThyA subfamily.</text>
</comment>
<feature type="binding site" description="in other chain" evidence="5">
    <location>
        <position position="36"/>
    </location>
    <ligand>
        <name>dUMP</name>
        <dbReference type="ChEBI" id="CHEBI:246422"/>
        <note>ligand shared between dimeric partners</note>
    </ligand>
</feature>
<comment type="caution">
    <text evidence="5">Lacks conserved residue(s) required for the propagation of feature annotation.</text>
</comment>
<accession>A0ABP2BAF6</accession>
<comment type="function">
    <text evidence="5">Catalyzes the reductive methylation of 2'-deoxyuridine-5'-monophosphate (dUMP) to 2'-deoxythymidine-5'-monophosphate (dTMP) while utilizing 5,10-methylenetetrahydrofolate (mTHF) as the methyl donor and reductant in the reaction, yielding dihydrofolate (DHF) as a by-product. This enzymatic reaction provides an intracellular de novo source of dTMP, an essential precursor for DNA biosynthesis.</text>
</comment>
<dbReference type="InterPro" id="IPR045097">
    <property type="entry name" value="Thymidate_synth/dCMP_Mease"/>
</dbReference>
<keyword evidence="2 5" id="KW-0489">Methyltransferase</keyword>
<proteinExistence type="inferred from homology"/>
<dbReference type="PANTHER" id="PTHR11548:SF9">
    <property type="entry name" value="THYMIDYLATE SYNTHASE"/>
    <property type="match status" value="1"/>
</dbReference>
<organism evidence="7 8">
    <name type="scientific">Leuconostoc gasicomitatum</name>
    <dbReference type="NCBI Taxonomy" id="115778"/>
    <lineage>
        <taxon>Bacteria</taxon>
        <taxon>Bacillati</taxon>
        <taxon>Bacillota</taxon>
        <taxon>Bacilli</taxon>
        <taxon>Lactobacillales</taxon>
        <taxon>Lactobacillaceae</taxon>
        <taxon>Leuconostoc</taxon>
        <taxon>Leuconostoc gelidum group</taxon>
    </lineage>
</organism>
<dbReference type="SUPFAM" id="SSF55831">
    <property type="entry name" value="Thymidylate synthase/dCMP hydroxymethylase"/>
    <property type="match status" value="1"/>
</dbReference>
<evidence type="ECO:0000259" key="6">
    <source>
        <dbReference type="Pfam" id="PF00303"/>
    </source>
</evidence>
<dbReference type="EC" id="2.1.1.45" evidence="1 5"/>
<dbReference type="NCBIfam" id="NF002496">
    <property type="entry name" value="PRK01827.1-2"/>
    <property type="match status" value="1"/>
</dbReference>
<evidence type="ECO:0000256" key="2">
    <source>
        <dbReference type="ARBA" id="ARBA00022603"/>
    </source>
</evidence>
<evidence type="ECO:0000313" key="7">
    <source>
        <dbReference type="EMBL" id="CUW15351.1"/>
    </source>
</evidence>
<dbReference type="NCBIfam" id="TIGR03284">
    <property type="entry name" value="thym_sym"/>
    <property type="match status" value="1"/>
</dbReference>
<dbReference type="HAMAP" id="MF_00008">
    <property type="entry name" value="Thymidy_synth_bact"/>
    <property type="match status" value="1"/>
</dbReference>
<dbReference type="CDD" id="cd00351">
    <property type="entry name" value="TS_Pyrimidine_HMase"/>
    <property type="match status" value="1"/>
</dbReference>
<dbReference type="InterPro" id="IPR036926">
    <property type="entry name" value="Thymidate_synth/dCMP_Mease_sf"/>
</dbReference>
<feature type="domain" description="Thymidylate synthase/dCMP hydroxymethylase" evidence="6">
    <location>
        <begin position="17"/>
        <end position="333"/>
    </location>
</feature>
<evidence type="ECO:0000313" key="8">
    <source>
        <dbReference type="Proteomes" id="UP000199271"/>
    </source>
</evidence>